<feature type="domain" description="Fibronectin type-III" evidence="2">
    <location>
        <begin position="480"/>
        <end position="564"/>
    </location>
</feature>
<sequence>MKNIYIQLLFLIACTTTVFAQELAIVAKTEKDKVILRWMPQSFETWQKGNASGYRLFRQTTHRNGEKVNENQVLLTKFPLVPLKENYWNLLSKKEKFASVAYKFLQVPAPEDQESRNLSLAMAMLMSNTSGAIAGGMAQLFEDRTVLPNEQYTYTVLIDKTDISSTVSVETSKLTRLLPPTNLFGEFQDSTLFIRWNVADSVLHSAFVVERSDDGGISYRATQDEPILALAEPDSLGRYIGAKSEKLPKLYQEYFYRVKAITPFGILSEPSNVIRIYGYRTKLPLPKVKTFLPNKQAKGVRITWSFPDSLNNDIRGFDVLRAEKLGGKYEKLNPKRLSRQTRMFVDSLPLSEGYYQVSVLNWGYKSLASYPEFVQLEDSIPPQKPVWKTYKSDEKGIVSLRWKANHEKDFLGYSIYRGDNPKRELSLITNRIIADSVYRDTVSLNLLNKKIYYTIIAFDKRLNASVHADTVIVLRPDIIPPASPNFTAFSVSDSSIAVSWANSPSEDHDSTFLYRFPKNDTLNCRTLLVAFSAKKQLNGFIDTTASERTAYIYQLIAKDDGGLKSKPVNIELEMLYTGVRKPINSINFSLDSTSNSLLLTWPIPKQAIKKYALYRRKGTGEKMALYKIFEGKFGSFREPNIEPNISYSYRIKAIFADDSETKLSEVFEAPILNK</sequence>
<organism evidence="3 4">
    <name type="scientific">Emticicia oligotrophica (strain DSM 17448 / CIP 109782 / MTCC 6937 / GPTSA100-15)</name>
    <dbReference type="NCBI Taxonomy" id="929562"/>
    <lineage>
        <taxon>Bacteria</taxon>
        <taxon>Pseudomonadati</taxon>
        <taxon>Bacteroidota</taxon>
        <taxon>Cytophagia</taxon>
        <taxon>Cytophagales</taxon>
        <taxon>Leadbetterellaceae</taxon>
        <taxon>Emticicia</taxon>
    </lineage>
</organism>
<feature type="domain" description="Fibronectin type-III" evidence="2">
    <location>
        <begin position="177"/>
        <end position="267"/>
    </location>
</feature>
<dbReference type="InterPro" id="IPR036116">
    <property type="entry name" value="FN3_sf"/>
</dbReference>
<evidence type="ECO:0000259" key="2">
    <source>
        <dbReference type="SMART" id="SM00060"/>
    </source>
</evidence>
<feature type="domain" description="Fibronectin type-III" evidence="2">
    <location>
        <begin position="582"/>
        <end position="661"/>
    </location>
</feature>
<accession>A0ABM5MXM3</accession>
<dbReference type="SUPFAM" id="SSF49265">
    <property type="entry name" value="Fibronectin type III"/>
    <property type="match status" value="2"/>
</dbReference>
<dbReference type="Gene3D" id="2.60.40.10">
    <property type="entry name" value="Immunoglobulins"/>
    <property type="match status" value="2"/>
</dbReference>
<name>A0ABM5MXM3_EMTOG</name>
<dbReference type="SMART" id="SM00060">
    <property type="entry name" value="FN3"/>
    <property type="match status" value="3"/>
</dbReference>
<evidence type="ECO:0000313" key="3">
    <source>
        <dbReference type="EMBL" id="AFK01926.1"/>
    </source>
</evidence>
<dbReference type="InterPro" id="IPR003961">
    <property type="entry name" value="FN3_dom"/>
</dbReference>
<feature type="chain" id="PRO_5045711341" description="Fibronectin type-III domain-containing protein" evidence="1">
    <location>
        <begin position="21"/>
        <end position="674"/>
    </location>
</feature>
<feature type="signal peptide" evidence="1">
    <location>
        <begin position="1"/>
        <end position="20"/>
    </location>
</feature>
<evidence type="ECO:0000256" key="1">
    <source>
        <dbReference type="SAM" id="SignalP"/>
    </source>
</evidence>
<keyword evidence="4" id="KW-1185">Reference proteome</keyword>
<evidence type="ECO:0000313" key="4">
    <source>
        <dbReference type="Proteomes" id="UP000002875"/>
    </source>
</evidence>
<dbReference type="RefSeq" id="WP_015027628.1">
    <property type="nucleotide sequence ID" value="NC_018748.1"/>
</dbReference>
<proteinExistence type="predicted"/>
<reference evidence="3 4" key="1">
    <citation type="submission" date="2011-07" db="EMBL/GenBank/DDBJ databases">
        <title>The complete genome of chromosome of Emticicia oligotrophica DSM 17448.</title>
        <authorList>
            <consortium name="US DOE Joint Genome Institute (JGI-PGF)"/>
            <person name="Lucas S."/>
            <person name="Han J."/>
            <person name="Lapidus A."/>
            <person name="Bruce D."/>
            <person name="Goodwin L."/>
            <person name="Pitluck S."/>
            <person name="Peters L."/>
            <person name="Kyrpides N."/>
            <person name="Mavromatis K."/>
            <person name="Ivanova N."/>
            <person name="Ovchinnikova G."/>
            <person name="Teshima H."/>
            <person name="Detter J.C."/>
            <person name="Tapia R."/>
            <person name="Han C."/>
            <person name="Land M."/>
            <person name="Hauser L."/>
            <person name="Markowitz V."/>
            <person name="Cheng J.-F."/>
            <person name="Hugenholtz P."/>
            <person name="Woyke T."/>
            <person name="Wu D."/>
            <person name="Tindall B."/>
            <person name="Pomrenke H."/>
            <person name="Brambilla E."/>
            <person name="Klenk H.-P."/>
            <person name="Eisen J.A."/>
        </authorList>
    </citation>
    <scope>NUCLEOTIDE SEQUENCE [LARGE SCALE GENOMIC DNA]</scope>
    <source>
        <strain evidence="3 4">DSM 17448</strain>
    </source>
</reference>
<dbReference type="EMBL" id="CP002961">
    <property type="protein sequence ID" value="AFK01926.1"/>
    <property type="molecule type" value="Genomic_DNA"/>
</dbReference>
<dbReference type="InterPro" id="IPR013783">
    <property type="entry name" value="Ig-like_fold"/>
</dbReference>
<protein>
    <recommendedName>
        <fullName evidence="2">Fibronectin type-III domain-containing protein</fullName>
    </recommendedName>
</protein>
<gene>
    <name evidence="3" type="ordered locus">Emtol_0774</name>
</gene>
<keyword evidence="1" id="KW-0732">Signal</keyword>
<dbReference type="Proteomes" id="UP000002875">
    <property type="component" value="Chromosome"/>
</dbReference>